<feature type="signal peptide" evidence="1">
    <location>
        <begin position="1"/>
        <end position="30"/>
    </location>
</feature>
<dbReference type="PROSITE" id="PS51318">
    <property type="entry name" value="TAT"/>
    <property type="match status" value="1"/>
</dbReference>
<dbReference type="RefSeq" id="WP_039347957.1">
    <property type="nucleotide sequence ID" value="NZ_PGEZ01000002.1"/>
</dbReference>
<dbReference type="OrthoDB" id="7614910at2"/>
<dbReference type="AlphaFoldDB" id="A0A0B2BLL5"/>
<protein>
    <submittedName>
        <fullName evidence="3">Uncharacterized protein DUF2236</fullName>
    </submittedName>
</protein>
<dbReference type="EMBL" id="PGEZ01000002">
    <property type="protein sequence ID" value="PJJ54288.1"/>
    <property type="molecule type" value="Genomic_DNA"/>
</dbReference>
<accession>A0A0B2BLL5</accession>
<comment type="caution">
    <text evidence="3">The sequence shown here is derived from an EMBL/GenBank/DDBJ whole genome shotgun (WGS) entry which is preliminary data.</text>
</comment>
<keyword evidence="1" id="KW-0732">Signal</keyword>
<evidence type="ECO:0000313" key="4">
    <source>
        <dbReference type="Proteomes" id="UP000230842"/>
    </source>
</evidence>
<dbReference type="GO" id="GO:0016491">
    <property type="term" value="F:oxidoreductase activity"/>
    <property type="evidence" value="ECO:0007669"/>
    <property type="project" value="InterPro"/>
</dbReference>
<evidence type="ECO:0000259" key="2">
    <source>
        <dbReference type="Pfam" id="PF09995"/>
    </source>
</evidence>
<feature type="domain" description="ER-bound oxygenase mpaB/mpaB'/Rubber oxygenase catalytic" evidence="2">
    <location>
        <begin position="178"/>
        <end position="339"/>
    </location>
</feature>
<dbReference type="InterPro" id="IPR018713">
    <property type="entry name" value="MPAB/Lcp_cat_dom"/>
</dbReference>
<dbReference type="PANTHER" id="PTHR37539">
    <property type="entry name" value="SECRETED PROTEIN-RELATED"/>
    <property type="match status" value="1"/>
</dbReference>
<dbReference type="InterPro" id="IPR006311">
    <property type="entry name" value="TAT_signal"/>
</dbReference>
<sequence length="406" mass="45097">MGELNRRRLLKAGGALSALGAMTVAAPSTAWSWSPAGSVAGTGAGLDPRWVWDDPVDSLIADVIDRGDAQLVNDSMKRWIYNGQAVPSGAPADVQEFMNSAIQLPAWADLEKLDVAFDFCEKWGLYLGVLYGMNSGMMSTAIPREARAVYYSKGGWDLKDRISKTAKLGKDIGDHHAYRSDGKMSVTCARTRMTHAGVRHLLPQSPHWVAAADEEIPISQRDIMVTWHSLASSVWQKLMEWDIDVPDDEAEAYLHLWQVTASMLGVLDEYIPATWADALAQREQILVPLLGATPEGIKLADMLLDLGKNLDATLVTRPVLESFTRYMLGNKITDSLKIPRHFILDPTIRTGWPIFVKIREFGLNLPLSEKLYWTFEELIRVVVLIYMSEGIEPILIDIPTANNPNP</sequence>
<reference evidence="3 4" key="1">
    <citation type="submission" date="2017-11" db="EMBL/GenBank/DDBJ databases">
        <title>Genomic Encyclopedia of Archaeal and Bacterial Type Strains, Phase II (KMG-II): From Individual Species to Whole Genera.</title>
        <authorList>
            <person name="Goeker M."/>
        </authorList>
    </citation>
    <scope>NUCLEOTIDE SEQUENCE [LARGE SCALE GENOMIC DNA]</scope>
    <source>
        <strain evidence="3 4">DSM 27763</strain>
    </source>
</reference>
<dbReference type="Proteomes" id="UP000230842">
    <property type="component" value="Unassembled WGS sequence"/>
</dbReference>
<dbReference type="Pfam" id="PF09995">
    <property type="entry name" value="MPAB_Lcp_cat"/>
    <property type="match status" value="1"/>
</dbReference>
<keyword evidence="4" id="KW-1185">Reference proteome</keyword>
<gene>
    <name evidence="3" type="ORF">CLV56_3796</name>
</gene>
<dbReference type="PANTHER" id="PTHR37539:SF1">
    <property type="entry name" value="ER-BOUND OXYGENASE MPAB_MPAB'_RUBBER OXYGENASE CATALYTIC DOMAIN-CONTAINING PROTEIN"/>
    <property type="match status" value="1"/>
</dbReference>
<feature type="chain" id="PRO_5015034394" evidence="1">
    <location>
        <begin position="31"/>
        <end position="406"/>
    </location>
</feature>
<evidence type="ECO:0000256" key="1">
    <source>
        <dbReference type="SAM" id="SignalP"/>
    </source>
</evidence>
<organism evidence="3 4">
    <name type="scientific">Mumia flava</name>
    <dbReference type="NCBI Taxonomy" id="1348852"/>
    <lineage>
        <taxon>Bacteria</taxon>
        <taxon>Bacillati</taxon>
        <taxon>Actinomycetota</taxon>
        <taxon>Actinomycetes</taxon>
        <taxon>Propionibacteriales</taxon>
        <taxon>Nocardioidaceae</taxon>
        <taxon>Mumia</taxon>
    </lineage>
</organism>
<name>A0A0B2BLL5_9ACTN</name>
<evidence type="ECO:0000313" key="3">
    <source>
        <dbReference type="EMBL" id="PJJ54288.1"/>
    </source>
</evidence>
<dbReference type="InterPro" id="IPR037473">
    <property type="entry name" value="Lcp-like"/>
</dbReference>
<proteinExistence type="predicted"/>